<organism evidence="2 3">
    <name type="scientific">Armillaria gallica</name>
    <name type="common">Bulbous honey fungus</name>
    <name type="synonym">Armillaria bulbosa</name>
    <dbReference type="NCBI Taxonomy" id="47427"/>
    <lineage>
        <taxon>Eukaryota</taxon>
        <taxon>Fungi</taxon>
        <taxon>Dikarya</taxon>
        <taxon>Basidiomycota</taxon>
        <taxon>Agaricomycotina</taxon>
        <taxon>Agaricomycetes</taxon>
        <taxon>Agaricomycetidae</taxon>
        <taxon>Agaricales</taxon>
        <taxon>Marasmiineae</taxon>
        <taxon>Physalacriaceae</taxon>
        <taxon>Armillaria</taxon>
    </lineage>
</organism>
<proteinExistence type="predicted"/>
<protein>
    <submittedName>
        <fullName evidence="2">Uncharacterized protein</fullName>
    </submittedName>
</protein>
<keyword evidence="3" id="KW-1185">Reference proteome</keyword>
<reference evidence="3" key="1">
    <citation type="journal article" date="2017" name="Nat. Ecol. Evol.">
        <title>Genome expansion and lineage-specific genetic innovations in the forest pathogenic fungi Armillaria.</title>
        <authorList>
            <person name="Sipos G."/>
            <person name="Prasanna A.N."/>
            <person name="Walter M.C."/>
            <person name="O'Connor E."/>
            <person name="Balint B."/>
            <person name="Krizsan K."/>
            <person name="Kiss B."/>
            <person name="Hess J."/>
            <person name="Varga T."/>
            <person name="Slot J."/>
            <person name="Riley R."/>
            <person name="Boka B."/>
            <person name="Rigling D."/>
            <person name="Barry K."/>
            <person name="Lee J."/>
            <person name="Mihaltcheva S."/>
            <person name="LaButti K."/>
            <person name="Lipzen A."/>
            <person name="Waldron R."/>
            <person name="Moloney N.M."/>
            <person name="Sperisen C."/>
            <person name="Kredics L."/>
            <person name="Vagvoelgyi C."/>
            <person name="Patrignani A."/>
            <person name="Fitzpatrick D."/>
            <person name="Nagy I."/>
            <person name="Doyle S."/>
            <person name="Anderson J.B."/>
            <person name="Grigoriev I.V."/>
            <person name="Gueldener U."/>
            <person name="Muensterkoetter M."/>
            <person name="Nagy L.G."/>
        </authorList>
    </citation>
    <scope>NUCLEOTIDE SEQUENCE [LARGE SCALE GENOMIC DNA]</scope>
    <source>
        <strain evidence="3">Ar21-2</strain>
    </source>
</reference>
<accession>A0A2H3D4P5</accession>
<evidence type="ECO:0000256" key="1">
    <source>
        <dbReference type="SAM" id="MobiDB-lite"/>
    </source>
</evidence>
<dbReference type="Proteomes" id="UP000217790">
    <property type="component" value="Unassembled WGS sequence"/>
</dbReference>
<dbReference type="InParanoid" id="A0A2H3D4P5"/>
<name>A0A2H3D4P5_ARMGA</name>
<gene>
    <name evidence="2" type="ORF">ARMGADRAFT_554497</name>
</gene>
<evidence type="ECO:0000313" key="2">
    <source>
        <dbReference type="EMBL" id="PBK85768.1"/>
    </source>
</evidence>
<dbReference type="AlphaFoldDB" id="A0A2H3D4P5"/>
<dbReference type="EMBL" id="KZ293689">
    <property type="protein sequence ID" value="PBK85768.1"/>
    <property type="molecule type" value="Genomic_DNA"/>
</dbReference>
<sequence>MFLHLEGRHIDDVGGLGLGTKGLVSLPLEPLWGRAIGMLEGWRDGMDVLLVFPCSPPSLKRRRAFQSTMVKQFYSSTSASTMARPRINPTHFSGFERGDVGGSKAGA</sequence>
<feature type="region of interest" description="Disordered" evidence="1">
    <location>
        <begin position="81"/>
        <end position="107"/>
    </location>
</feature>
<evidence type="ECO:0000313" key="3">
    <source>
        <dbReference type="Proteomes" id="UP000217790"/>
    </source>
</evidence>